<dbReference type="InterPro" id="IPR050272">
    <property type="entry name" value="Isochorismatase-like_hydrls"/>
</dbReference>
<protein>
    <submittedName>
        <fullName evidence="3">Cysteine hydrolase family protein</fullName>
    </submittedName>
</protein>
<dbReference type="InterPro" id="IPR036380">
    <property type="entry name" value="Isochorismatase-like_sf"/>
</dbReference>
<evidence type="ECO:0000313" key="4">
    <source>
        <dbReference type="Proteomes" id="UP001589798"/>
    </source>
</evidence>
<accession>A0ABV6CV77</accession>
<dbReference type="Proteomes" id="UP001589798">
    <property type="component" value="Unassembled WGS sequence"/>
</dbReference>
<gene>
    <name evidence="3" type="ORF">ACFFJC_10175</name>
</gene>
<evidence type="ECO:0000256" key="1">
    <source>
        <dbReference type="ARBA" id="ARBA00022801"/>
    </source>
</evidence>
<dbReference type="Pfam" id="PF00857">
    <property type="entry name" value="Isochorismatase"/>
    <property type="match status" value="1"/>
</dbReference>
<proteinExistence type="predicted"/>
<dbReference type="CDD" id="cd00431">
    <property type="entry name" value="cysteine_hydrolases"/>
    <property type="match status" value="1"/>
</dbReference>
<sequence length="227" mass="24599">MAHTISLPDWAIARGRVHNDFARIDPASTALVAIDMQRVFMDPGEVFGNPYARAVTANVNRAAAAVRGAGGRVIWTRQTTSDDPRWAMPAWQYDMTDETVRRAVAAMQPGAPGQAIHPALDVARGDLVLDKYRYSAFMCPARALETALAGTGVDTLVIAGTLTNCCCESTARDANMMGYRVVFLADATAAVTDEEHNAALLNLRIMFADVRRTDELDGMLARGSEPR</sequence>
<keyword evidence="4" id="KW-1185">Reference proteome</keyword>
<evidence type="ECO:0000313" key="3">
    <source>
        <dbReference type="EMBL" id="MFC0204639.1"/>
    </source>
</evidence>
<evidence type="ECO:0000259" key="2">
    <source>
        <dbReference type="Pfam" id="PF00857"/>
    </source>
</evidence>
<dbReference type="PANTHER" id="PTHR43540:SF6">
    <property type="entry name" value="ISOCHORISMATASE-LIKE DOMAIN-CONTAINING PROTEIN"/>
    <property type="match status" value="1"/>
</dbReference>
<dbReference type="InterPro" id="IPR000868">
    <property type="entry name" value="Isochorismatase-like_dom"/>
</dbReference>
<feature type="domain" description="Isochorismatase-like" evidence="2">
    <location>
        <begin position="29"/>
        <end position="214"/>
    </location>
</feature>
<comment type="caution">
    <text evidence="3">The sequence shown here is derived from an EMBL/GenBank/DDBJ whole genome shotgun (WGS) entry which is preliminary data.</text>
</comment>
<dbReference type="PANTHER" id="PTHR43540">
    <property type="entry name" value="PEROXYUREIDOACRYLATE/UREIDOACRYLATE AMIDOHYDROLASE-RELATED"/>
    <property type="match status" value="1"/>
</dbReference>
<reference evidence="3 4" key="1">
    <citation type="submission" date="2024-09" db="EMBL/GenBank/DDBJ databases">
        <authorList>
            <person name="Sun Q."/>
            <person name="Mori K."/>
        </authorList>
    </citation>
    <scope>NUCLEOTIDE SEQUENCE [LARGE SCALE GENOMIC DNA]</scope>
    <source>
        <strain evidence="3 4">CCM 7706</strain>
    </source>
</reference>
<organism evidence="3 4">
    <name type="scientific">Novosphingobium soli</name>
    <dbReference type="NCBI Taxonomy" id="574956"/>
    <lineage>
        <taxon>Bacteria</taxon>
        <taxon>Pseudomonadati</taxon>
        <taxon>Pseudomonadota</taxon>
        <taxon>Alphaproteobacteria</taxon>
        <taxon>Sphingomonadales</taxon>
        <taxon>Sphingomonadaceae</taxon>
        <taxon>Novosphingobium</taxon>
    </lineage>
</organism>
<dbReference type="RefSeq" id="WP_379487397.1">
    <property type="nucleotide sequence ID" value="NZ_JBHLWK010000012.1"/>
</dbReference>
<name>A0ABV6CV77_9SPHN</name>
<dbReference type="SUPFAM" id="SSF52499">
    <property type="entry name" value="Isochorismatase-like hydrolases"/>
    <property type="match status" value="1"/>
</dbReference>
<keyword evidence="1 3" id="KW-0378">Hydrolase</keyword>
<dbReference type="GO" id="GO:0016787">
    <property type="term" value="F:hydrolase activity"/>
    <property type="evidence" value="ECO:0007669"/>
    <property type="project" value="UniProtKB-KW"/>
</dbReference>
<dbReference type="Gene3D" id="3.40.50.850">
    <property type="entry name" value="Isochorismatase-like"/>
    <property type="match status" value="1"/>
</dbReference>
<dbReference type="EMBL" id="JBHLWK010000012">
    <property type="protein sequence ID" value="MFC0204639.1"/>
    <property type="molecule type" value="Genomic_DNA"/>
</dbReference>